<dbReference type="Pfam" id="PF13040">
    <property type="entry name" value="Fur_reg_FbpB"/>
    <property type="match status" value="1"/>
</dbReference>
<organism evidence="1 2">
    <name type="scientific">Tigheibacillus halophilus</name>
    <dbReference type="NCBI Taxonomy" id="361280"/>
    <lineage>
        <taxon>Bacteria</taxon>
        <taxon>Bacillati</taxon>
        <taxon>Bacillota</taxon>
        <taxon>Bacilli</taxon>
        <taxon>Bacillales</taxon>
        <taxon>Bacillaceae</taxon>
        <taxon>Tigheibacillus</taxon>
    </lineage>
</organism>
<dbReference type="InterPro" id="IPR025004">
    <property type="entry name" value="SenN/SenS"/>
</dbReference>
<protein>
    <submittedName>
        <fullName evidence="1">FbpB family small basic protein</fullName>
    </submittedName>
</protein>
<sequence>MSFDELVRLNREQILKDRKMLSEIEANIDRRMDQSVRQDKKKA</sequence>
<dbReference type="EMBL" id="JAWDIP010000004">
    <property type="protein sequence ID" value="MDY0396456.1"/>
    <property type="molecule type" value="Genomic_DNA"/>
</dbReference>
<proteinExistence type="predicted"/>
<evidence type="ECO:0000313" key="2">
    <source>
        <dbReference type="Proteomes" id="UP001281447"/>
    </source>
</evidence>
<accession>A0ABU5CAT3</accession>
<dbReference type="RefSeq" id="WP_390353925.1">
    <property type="nucleotide sequence ID" value="NZ_JBHUIZ010000003.1"/>
</dbReference>
<dbReference type="Proteomes" id="UP001281447">
    <property type="component" value="Unassembled WGS sequence"/>
</dbReference>
<comment type="caution">
    <text evidence="1">The sequence shown here is derived from an EMBL/GenBank/DDBJ whole genome shotgun (WGS) entry which is preliminary data.</text>
</comment>
<gene>
    <name evidence="1" type="ORF">RWE15_21700</name>
</gene>
<evidence type="ECO:0000313" key="1">
    <source>
        <dbReference type="EMBL" id="MDY0396456.1"/>
    </source>
</evidence>
<reference evidence="1 2" key="1">
    <citation type="submission" date="2023-10" db="EMBL/GenBank/DDBJ databases">
        <title>Virgibacillus halophilus 5B73C genome.</title>
        <authorList>
            <person name="Miliotis G."/>
            <person name="Sengupta P."/>
            <person name="Hameed A."/>
            <person name="Chuvochina M."/>
            <person name="Mcdonagh F."/>
            <person name="Simpson A.C."/>
            <person name="Singh N.K."/>
            <person name="Rekha P.D."/>
            <person name="Raman K."/>
            <person name="Hugenholtz P."/>
            <person name="Venkateswaran K."/>
        </authorList>
    </citation>
    <scope>NUCLEOTIDE SEQUENCE [LARGE SCALE GENOMIC DNA]</scope>
    <source>
        <strain evidence="1 2">5B73C</strain>
    </source>
</reference>
<keyword evidence="2" id="KW-1185">Reference proteome</keyword>
<name>A0ABU5CAT3_9BACI</name>